<dbReference type="PROSITE" id="PS50887">
    <property type="entry name" value="GGDEF"/>
    <property type="match status" value="1"/>
</dbReference>
<dbReference type="GO" id="GO:0016020">
    <property type="term" value="C:membrane"/>
    <property type="evidence" value="ECO:0007669"/>
    <property type="project" value="UniProtKB-UniRule"/>
</dbReference>
<name>A0A6L8V347_9BACL</name>
<dbReference type="SUPFAM" id="SSF141868">
    <property type="entry name" value="EAL domain-like"/>
    <property type="match status" value="1"/>
</dbReference>
<dbReference type="InterPro" id="IPR052155">
    <property type="entry name" value="Biofilm_reg_signaling"/>
</dbReference>
<dbReference type="PANTHER" id="PTHR44757">
    <property type="entry name" value="DIGUANYLATE CYCLASE DGCP"/>
    <property type="match status" value="1"/>
</dbReference>
<dbReference type="PROSITE" id="PS50112">
    <property type="entry name" value="PAS"/>
    <property type="match status" value="1"/>
</dbReference>
<evidence type="ECO:0000313" key="7">
    <source>
        <dbReference type="Proteomes" id="UP000481087"/>
    </source>
</evidence>
<dbReference type="Pfam" id="PF03707">
    <property type="entry name" value="MHYT"/>
    <property type="match status" value="2"/>
</dbReference>
<dbReference type="EMBL" id="WTUZ01000020">
    <property type="protein sequence ID" value="MZQ83689.1"/>
    <property type="molecule type" value="Genomic_DNA"/>
</dbReference>
<dbReference type="SMART" id="SM00091">
    <property type="entry name" value="PAS"/>
    <property type="match status" value="1"/>
</dbReference>
<dbReference type="InterPro" id="IPR005330">
    <property type="entry name" value="MHYT_dom"/>
</dbReference>
<evidence type="ECO:0000256" key="1">
    <source>
        <dbReference type="PROSITE-ProRule" id="PRU00244"/>
    </source>
</evidence>
<evidence type="ECO:0000259" key="2">
    <source>
        <dbReference type="PROSITE" id="PS50112"/>
    </source>
</evidence>
<gene>
    <name evidence="6" type="ORF">GQF01_16370</name>
</gene>
<dbReference type="Gene3D" id="3.30.70.270">
    <property type="match status" value="1"/>
</dbReference>
<dbReference type="CDD" id="cd00130">
    <property type="entry name" value="PAS"/>
    <property type="match status" value="1"/>
</dbReference>
<dbReference type="InterPro" id="IPR029787">
    <property type="entry name" value="Nucleotide_cyclase"/>
</dbReference>
<dbReference type="InterPro" id="IPR035965">
    <property type="entry name" value="PAS-like_dom_sf"/>
</dbReference>
<keyword evidence="1" id="KW-0472">Membrane</keyword>
<dbReference type="FunFam" id="3.20.20.450:FF:000001">
    <property type="entry name" value="Cyclic di-GMP phosphodiesterase yahA"/>
    <property type="match status" value="1"/>
</dbReference>
<comment type="caution">
    <text evidence="6">The sequence shown here is derived from an EMBL/GenBank/DDBJ whole genome shotgun (WGS) entry which is preliminary data.</text>
</comment>
<feature type="transmembrane region" description="Helical" evidence="1">
    <location>
        <begin position="81"/>
        <end position="101"/>
    </location>
</feature>
<feature type="transmembrane region" description="Helical" evidence="1">
    <location>
        <begin position="45"/>
        <end position="69"/>
    </location>
</feature>
<dbReference type="InterPro" id="IPR000160">
    <property type="entry name" value="GGDEF_dom"/>
</dbReference>
<keyword evidence="7" id="KW-1185">Reference proteome</keyword>
<dbReference type="NCBIfam" id="TIGR00229">
    <property type="entry name" value="sensory_box"/>
    <property type="match status" value="1"/>
</dbReference>
<keyword evidence="1" id="KW-1133">Transmembrane helix</keyword>
<keyword evidence="1" id="KW-0812">Transmembrane</keyword>
<dbReference type="InterPro" id="IPR035919">
    <property type="entry name" value="EAL_sf"/>
</dbReference>
<accession>A0A6L8V347</accession>
<feature type="transmembrane region" description="Helical" evidence="1">
    <location>
        <begin position="170"/>
        <end position="191"/>
    </location>
</feature>
<feature type="domain" description="GGDEF" evidence="4">
    <location>
        <begin position="403"/>
        <end position="535"/>
    </location>
</feature>
<dbReference type="InterPro" id="IPR001633">
    <property type="entry name" value="EAL_dom"/>
</dbReference>
<dbReference type="Proteomes" id="UP000481087">
    <property type="component" value="Unassembled WGS sequence"/>
</dbReference>
<dbReference type="SUPFAM" id="SSF55785">
    <property type="entry name" value="PYP-like sensor domain (PAS domain)"/>
    <property type="match status" value="1"/>
</dbReference>
<feature type="domain" description="EAL" evidence="3">
    <location>
        <begin position="544"/>
        <end position="797"/>
    </location>
</feature>
<dbReference type="Gene3D" id="3.20.20.450">
    <property type="entry name" value="EAL domain"/>
    <property type="match status" value="1"/>
</dbReference>
<evidence type="ECO:0000259" key="3">
    <source>
        <dbReference type="PROSITE" id="PS50883"/>
    </source>
</evidence>
<dbReference type="Gene3D" id="3.30.450.20">
    <property type="entry name" value="PAS domain"/>
    <property type="match status" value="1"/>
</dbReference>
<feature type="domain" description="PAS" evidence="2">
    <location>
        <begin position="250"/>
        <end position="286"/>
    </location>
</feature>
<feature type="transmembrane region" description="Helical" evidence="1">
    <location>
        <begin position="144"/>
        <end position="163"/>
    </location>
</feature>
<proteinExistence type="predicted"/>
<evidence type="ECO:0000259" key="4">
    <source>
        <dbReference type="PROSITE" id="PS50887"/>
    </source>
</evidence>
<feature type="transmembrane region" description="Helical" evidence="1">
    <location>
        <begin position="12"/>
        <end position="33"/>
    </location>
</feature>
<evidence type="ECO:0000259" key="5">
    <source>
        <dbReference type="PROSITE" id="PS50924"/>
    </source>
</evidence>
<dbReference type="InterPro" id="IPR000014">
    <property type="entry name" value="PAS"/>
</dbReference>
<organism evidence="6 7">
    <name type="scientific">Paenibacillus silvestris</name>
    <dbReference type="NCBI Taxonomy" id="2606219"/>
    <lineage>
        <taxon>Bacteria</taxon>
        <taxon>Bacillati</taxon>
        <taxon>Bacillota</taxon>
        <taxon>Bacilli</taxon>
        <taxon>Bacillales</taxon>
        <taxon>Paenibacillaceae</taxon>
        <taxon>Paenibacillus</taxon>
    </lineage>
</organism>
<protein>
    <submittedName>
        <fullName evidence="6">EAL domain-containing protein</fullName>
    </submittedName>
</protein>
<feature type="domain" description="MHYT" evidence="5">
    <location>
        <begin position="9"/>
        <end position="194"/>
    </location>
</feature>
<dbReference type="Pfam" id="PF00563">
    <property type="entry name" value="EAL"/>
    <property type="match status" value="1"/>
</dbReference>
<dbReference type="SMART" id="SM00052">
    <property type="entry name" value="EAL"/>
    <property type="match status" value="1"/>
</dbReference>
<dbReference type="NCBIfam" id="TIGR00254">
    <property type="entry name" value="GGDEF"/>
    <property type="match status" value="1"/>
</dbReference>
<dbReference type="AlphaFoldDB" id="A0A6L8V347"/>
<reference evidence="6 7" key="1">
    <citation type="submission" date="2019-12" db="EMBL/GenBank/DDBJ databases">
        <title>Paenibacillus sp. nov. sp. isolated from soil.</title>
        <authorList>
            <person name="Kim J."/>
            <person name="Jeong S.E."/>
            <person name="Jung H.S."/>
            <person name="Jeon C.O."/>
        </authorList>
    </citation>
    <scope>NUCLEOTIDE SEQUENCE [LARGE SCALE GENOMIC DNA]</scope>
    <source>
        <strain evidence="6 7">5J-6</strain>
    </source>
</reference>
<dbReference type="PROSITE" id="PS50924">
    <property type="entry name" value="MHYT"/>
    <property type="match status" value="1"/>
</dbReference>
<feature type="transmembrane region" description="Helical" evidence="1">
    <location>
        <begin position="211"/>
        <end position="231"/>
    </location>
</feature>
<dbReference type="SUPFAM" id="SSF55073">
    <property type="entry name" value="Nucleotide cyclase"/>
    <property type="match status" value="1"/>
</dbReference>
<dbReference type="SMART" id="SM00267">
    <property type="entry name" value="GGDEF"/>
    <property type="match status" value="1"/>
</dbReference>
<dbReference type="RefSeq" id="WP_161407827.1">
    <property type="nucleotide sequence ID" value="NZ_WTUZ01000020.1"/>
</dbReference>
<dbReference type="PANTHER" id="PTHR44757:SF2">
    <property type="entry name" value="BIOFILM ARCHITECTURE MAINTENANCE PROTEIN MBAA"/>
    <property type="match status" value="1"/>
</dbReference>
<sequence>MHHPITESYNFVLVLLSFTIALLASYTALNLARKVSSSEGWYQKSWMICSAIVMGVGIWSMHFIAMLAYELPEGVTYDISLVSISIIVAVIGALIGVFVTFQGNFTRTKLIISGTTMGFAISGMHYIGMSALQHVTIRYQPVPFMLSIIIAIFASITALYLFIKRSQRIAISGLIMGIAITGMHYTGMAAAIMTMQDASHHASGNGVSMDFFVVAMYVAFGTILIFAFSFISSLSSDRRLAEQIALKASILESAIDGILMFKAQGRIIEFNPAAEGIFGYTRKEALHLTIFDLLFLFDQDGQDAADLYKQLTQKVDSIIGKRFEIMAYRSNHLKFPAEVVITNLFYAGKLVYTAYLRDLTEIRKSEELIQKLAYYDHLTGLPNRNQFNQLIEDILNRAHNNQETVAVLFLDIYRFKWINDSFGHLVGDHVLKQFSALISSNLPANGSASRLSGDEFVILLPHGDREIAENHVIDIMKRLEIPLQVDGREFYVSTNIGISLYPQDGQSSEILLKNSDQAMYAAKEQGPNNYRFFRKDMKTKFTQRVAIEQQLRHAIDNDELTLVYQPKFDACTCELVGMEALLRWHNEELGSISPQTFIPVVEESRQIIEIGHWVLHKAAEQMKKWQDAGLGAVSMAVNISAVQLHHEQFIPSIHEILQTYQLEPKWLELEMTESIEINRSSMLEKLRTLNRMGVRLAVDDFGTGYSSISYLQKFPINSLKIDKSFVQRISGPHSDHSLIEAIIAMGRSLKLEVIAEGVETEEQLAYLKSHGCHQVQGYLFAAPLTAGEFEAIYVKGAKLNNMA</sequence>
<dbReference type="Pfam" id="PF13426">
    <property type="entry name" value="PAS_9"/>
    <property type="match status" value="1"/>
</dbReference>
<feature type="transmembrane region" description="Helical" evidence="1">
    <location>
        <begin position="110"/>
        <end position="132"/>
    </location>
</feature>
<dbReference type="CDD" id="cd01949">
    <property type="entry name" value="GGDEF"/>
    <property type="match status" value="1"/>
</dbReference>
<dbReference type="PROSITE" id="PS50883">
    <property type="entry name" value="EAL"/>
    <property type="match status" value="1"/>
</dbReference>
<dbReference type="CDD" id="cd01948">
    <property type="entry name" value="EAL"/>
    <property type="match status" value="1"/>
</dbReference>
<dbReference type="Pfam" id="PF00990">
    <property type="entry name" value="GGDEF"/>
    <property type="match status" value="1"/>
</dbReference>
<evidence type="ECO:0000313" key="6">
    <source>
        <dbReference type="EMBL" id="MZQ83689.1"/>
    </source>
</evidence>
<dbReference type="InterPro" id="IPR043128">
    <property type="entry name" value="Rev_trsase/Diguanyl_cyclase"/>
</dbReference>